<feature type="compositionally biased region" description="Low complexity" evidence="1">
    <location>
        <begin position="250"/>
        <end position="260"/>
    </location>
</feature>
<dbReference type="KEGG" id="dtx:ATSB10_32440"/>
<gene>
    <name evidence="3" type="ORF">ATSB10_32440</name>
</gene>
<dbReference type="InterPro" id="IPR023346">
    <property type="entry name" value="Lysozyme-like_dom_sf"/>
</dbReference>
<evidence type="ECO:0000256" key="1">
    <source>
        <dbReference type="SAM" id="MobiDB-lite"/>
    </source>
</evidence>
<dbReference type="OrthoDB" id="8565485at2"/>
<reference evidence="3 4" key="1">
    <citation type="submission" date="2016-02" db="EMBL/GenBank/DDBJ databases">
        <title>Complete genome sequencing and analysis of ATSB10, Dyella thiooxydans isolated from rhizosphere soil of sunflower (Helianthus annuus L.).</title>
        <authorList>
            <person name="Lee Y."/>
            <person name="Hwangbo K."/>
            <person name="Chung H."/>
            <person name="Yoo J."/>
            <person name="Kim K.Y."/>
            <person name="Sa T.M."/>
            <person name="Um Y."/>
            <person name="Madhaiyan M."/>
        </authorList>
    </citation>
    <scope>NUCLEOTIDE SEQUENCE [LARGE SCALE GENOMIC DNA]</scope>
    <source>
        <strain evidence="3 4">ATSB10</strain>
    </source>
</reference>
<evidence type="ECO:0000259" key="2">
    <source>
        <dbReference type="Pfam" id="PF01464"/>
    </source>
</evidence>
<sequence>MLAAVDLSMCPNLAVPAEVMQHIAQVESGNNPFAIGVVGGRLQHQPRNLAEATATARMLESRGYNYSLGIAQVNRANLGRFGLDTYARAFDRCSNLEAGASILADCYARARGHWGKAFSCYYSGNFVTGYRDGYVQRVYASMSTPGDRGGGAPAIPLERGKPVRKHTHDPAGSVSNRLVALRSVALDTAATAVVSKVALSPGIPAVDGDEGRGSSAADTTPTPTPPVAARPAGASTDDVFHPIVRGPGDPTATASASPLPAQRAVDRADLRQEHADAAFVF</sequence>
<protein>
    <recommendedName>
        <fullName evidence="2">Transglycosylase SLT domain-containing protein</fullName>
    </recommendedName>
</protein>
<feature type="region of interest" description="Disordered" evidence="1">
    <location>
        <begin position="204"/>
        <end position="260"/>
    </location>
</feature>
<accession>A0A160N4Z5</accession>
<dbReference type="EMBL" id="CP014841">
    <property type="protein sequence ID" value="AND70698.1"/>
    <property type="molecule type" value="Genomic_DNA"/>
</dbReference>
<dbReference type="InterPro" id="IPR008258">
    <property type="entry name" value="Transglycosylase_SLT_dom_1"/>
</dbReference>
<dbReference type="Gene3D" id="1.10.530.10">
    <property type="match status" value="1"/>
</dbReference>
<dbReference type="AlphaFoldDB" id="A0A160N4Z5"/>
<dbReference type="PATRIC" id="fig|445710.3.peg.3245"/>
<dbReference type="CDD" id="cd16892">
    <property type="entry name" value="LT_VirB1-like"/>
    <property type="match status" value="1"/>
</dbReference>
<dbReference type="Pfam" id="PF01464">
    <property type="entry name" value="SLT"/>
    <property type="match status" value="1"/>
</dbReference>
<keyword evidence="4" id="KW-1185">Reference proteome</keyword>
<dbReference type="STRING" id="445710.ATSB10_32440"/>
<dbReference type="Proteomes" id="UP000077255">
    <property type="component" value="Chromosome"/>
</dbReference>
<dbReference type="SUPFAM" id="SSF53955">
    <property type="entry name" value="Lysozyme-like"/>
    <property type="match status" value="1"/>
</dbReference>
<dbReference type="RefSeq" id="WP_063673698.1">
    <property type="nucleotide sequence ID" value="NZ_CP014841.1"/>
</dbReference>
<evidence type="ECO:0000313" key="4">
    <source>
        <dbReference type="Proteomes" id="UP000077255"/>
    </source>
</evidence>
<proteinExistence type="predicted"/>
<feature type="domain" description="Transglycosylase SLT" evidence="2">
    <location>
        <begin position="15"/>
        <end position="126"/>
    </location>
</feature>
<name>A0A160N4Z5_9GAMM</name>
<organism evidence="3 4">
    <name type="scientific">Dyella thiooxydans</name>
    <dbReference type="NCBI Taxonomy" id="445710"/>
    <lineage>
        <taxon>Bacteria</taxon>
        <taxon>Pseudomonadati</taxon>
        <taxon>Pseudomonadota</taxon>
        <taxon>Gammaproteobacteria</taxon>
        <taxon>Lysobacterales</taxon>
        <taxon>Rhodanobacteraceae</taxon>
        <taxon>Dyella</taxon>
    </lineage>
</organism>
<feature type="region of interest" description="Disordered" evidence="1">
    <location>
        <begin position="145"/>
        <end position="171"/>
    </location>
</feature>
<evidence type="ECO:0000313" key="3">
    <source>
        <dbReference type="EMBL" id="AND70698.1"/>
    </source>
</evidence>